<dbReference type="InterPro" id="IPR036426">
    <property type="entry name" value="Bulb-type_lectin_dom_sf"/>
</dbReference>
<dbReference type="InterPro" id="IPR011009">
    <property type="entry name" value="Kinase-like_dom_sf"/>
</dbReference>
<keyword evidence="9 18" id="KW-0418">Kinase</keyword>
<dbReference type="SUPFAM" id="SSF56112">
    <property type="entry name" value="Protein kinase-like (PK-like)"/>
    <property type="match status" value="1"/>
</dbReference>
<evidence type="ECO:0000256" key="15">
    <source>
        <dbReference type="ARBA" id="ARBA00023180"/>
    </source>
</evidence>
<dbReference type="Gene3D" id="2.90.10.10">
    <property type="entry name" value="Bulb-type lectin domain"/>
    <property type="match status" value="1"/>
</dbReference>
<dbReference type="InterPro" id="IPR017441">
    <property type="entry name" value="Protein_kinase_ATP_BS"/>
</dbReference>
<comment type="subcellular location">
    <subcellularLocation>
        <location evidence="1">Membrane</location>
        <topology evidence="1">Single-pass type I membrane protein</topology>
    </subcellularLocation>
</comment>
<evidence type="ECO:0000256" key="6">
    <source>
        <dbReference type="ARBA" id="ARBA00022729"/>
    </source>
</evidence>
<evidence type="ECO:0000256" key="7">
    <source>
        <dbReference type="ARBA" id="ARBA00022734"/>
    </source>
</evidence>
<dbReference type="InterPro" id="IPR001480">
    <property type="entry name" value="Bulb-type_lectin_dom"/>
</dbReference>
<dbReference type="Gene3D" id="1.10.510.10">
    <property type="entry name" value="Transferase(Phosphotransferase) domain 1"/>
    <property type="match status" value="1"/>
</dbReference>
<keyword evidence="5" id="KW-0812">Transmembrane</keyword>
<evidence type="ECO:0000256" key="17">
    <source>
        <dbReference type="ARBA" id="ARBA00048679"/>
    </source>
</evidence>
<accession>A0AAE1XBJ8</accession>
<evidence type="ECO:0000256" key="2">
    <source>
        <dbReference type="ARBA" id="ARBA00022527"/>
    </source>
</evidence>
<dbReference type="InterPro" id="IPR000719">
    <property type="entry name" value="Prot_kinase_dom"/>
</dbReference>
<keyword evidence="6 20" id="KW-0732">Signal</keyword>
<dbReference type="GO" id="GO:0005524">
    <property type="term" value="F:ATP binding"/>
    <property type="evidence" value="ECO:0007669"/>
    <property type="project" value="UniProtKB-UniRule"/>
</dbReference>
<evidence type="ECO:0000259" key="21">
    <source>
        <dbReference type="PROSITE" id="PS50011"/>
    </source>
</evidence>
<feature type="binding site" evidence="19">
    <location>
        <position position="527"/>
    </location>
    <ligand>
        <name>ATP</name>
        <dbReference type="ChEBI" id="CHEBI:30616"/>
    </ligand>
</feature>
<dbReference type="Pfam" id="PF01453">
    <property type="entry name" value="B_lectin"/>
    <property type="match status" value="1"/>
</dbReference>
<dbReference type="GO" id="GO:0030246">
    <property type="term" value="F:carbohydrate binding"/>
    <property type="evidence" value="ECO:0007669"/>
    <property type="project" value="UniProtKB-KW"/>
</dbReference>
<keyword evidence="10 18" id="KW-0067">ATP-binding</keyword>
<dbReference type="InterPro" id="IPR051343">
    <property type="entry name" value="G-type_lectin_kinases/EP1-like"/>
</dbReference>
<dbReference type="Gene3D" id="3.30.200.20">
    <property type="entry name" value="Phosphorylase Kinase, domain 1"/>
    <property type="match status" value="1"/>
</dbReference>
<dbReference type="PROSITE" id="PS00108">
    <property type="entry name" value="PROTEIN_KINASE_ST"/>
    <property type="match status" value="1"/>
</dbReference>
<comment type="catalytic activity">
    <reaction evidence="17 18">
        <text>L-seryl-[protein] + ATP = O-phospho-L-seryl-[protein] + ADP + H(+)</text>
        <dbReference type="Rhea" id="RHEA:17989"/>
        <dbReference type="Rhea" id="RHEA-COMP:9863"/>
        <dbReference type="Rhea" id="RHEA-COMP:11604"/>
        <dbReference type="ChEBI" id="CHEBI:15378"/>
        <dbReference type="ChEBI" id="CHEBI:29999"/>
        <dbReference type="ChEBI" id="CHEBI:30616"/>
        <dbReference type="ChEBI" id="CHEBI:83421"/>
        <dbReference type="ChEBI" id="CHEBI:456216"/>
        <dbReference type="EC" id="2.7.11.1"/>
    </reaction>
</comment>
<gene>
    <name evidence="23" type="ORF">Sango_0435100</name>
</gene>
<keyword evidence="14" id="KW-0675">Receptor</keyword>
<dbReference type="SMART" id="SM00108">
    <property type="entry name" value="B_lectin"/>
    <property type="match status" value="1"/>
</dbReference>
<keyword evidence="7" id="KW-0430">Lectin</keyword>
<dbReference type="PIRSF" id="PIRSF000641">
    <property type="entry name" value="SRK"/>
    <property type="match status" value="1"/>
</dbReference>
<reference evidence="23" key="1">
    <citation type="submission" date="2020-06" db="EMBL/GenBank/DDBJ databases">
        <authorList>
            <person name="Li T."/>
            <person name="Hu X."/>
            <person name="Zhang T."/>
            <person name="Song X."/>
            <person name="Zhang H."/>
            <person name="Dai N."/>
            <person name="Sheng W."/>
            <person name="Hou X."/>
            <person name="Wei L."/>
        </authorList>
    </citation>
    <scope>NUCLEOTIDE SEQUENCE</scope>
    <source>
        <strain evidence="23">K16</strain>
        <tissue evidence="23">Leaf</tissue>
    </source>
</reference>
<feature type="domain" description="Protein kinase" evidence="21">
    <location>
        <begin position="497"/>
        <end position="779"/>
    </location>
</feature>
<dbReference type="Proteomes" id="UP001289374">
    <property type="component" value="Unassembled WGS sequence"/>
</dbReference>
<dbReference type="Pfam" id="PF07714">
    <property type="entry name" value="PK_Tyr_Ser-Thr"/>
    <property type="match status" value="1"/>
</dbReference>
<keyword evidence="4 18" id="KW-0808">Transferase</keyword>
<dbReference type="FunFam" id="3.30.200.20:FF:000059">
    <property type="entry name" value="S-receptor-like serine/threonine-protein kinase"/>
    <property type="match status" value="1"/>
</dbReference>
<dbReference type="FunFam" id="2.90.10.10:FF:000026">
    <property type="entry name" value="Serine/threonine-protein kinase"/>
    <property type="match status" value="1"/>
</dbReference>
<keyword evidence="12" id="KW-0472">Membrane</keyword>
<keyword evidence="2 18" id="KW-0723">Serine/threonine-protein kinase</keyword>
<dbReference type="PANTHER" id="PTHR47976:SF2">
    <property type="entry name" value="RECEPTOR-LIKE SERINE_THREONINE-PROTEIN KINASE"/>
    <property type="match status" value="1"/>
</dbReference>
<dbReference type="CDD" id="cd01098">
    <property type="entry name" value="PAN_AP_plant"/>
    <property type="match status" value="1"/>
</dbReference>
<evidence type="ECO:0000256" key="12">
    <source>
        <dbReference type="ARBA" id="ARBA00023136"/>
    </source>
</evidence>
<keyword evidence="13" id="KW-1015">Disulfide bond</keyword>
<comment type="caution">
    <text evidence="23">The sequence shown here is derived from an EMBL/GenBank/DDBJ whole genome shotgun (WGS) entry which is preliminary data.</text>
</comment>
<dbReference type="Gene3D" id="2.90.10.30">
    <property type="match status" value="1"/>
</dbReference>
<dbReference type="PROSITE" id="PS50927">
    <property type="entry name" value="BULB_LECTIN"/>
    <property type="match status" value="1"/>
</dbReference>
<evidence type="ECO:0000256" key="8">
    <source>
        <dbReference type="ARBA" id="ARBA00022741"/>
    </source>
</evidence>
<organism evidence="23 24">
    <name type="scientific">Sesamum angolense</name>
    <dbReference type="NCBI Taxonomy" id="2727404"/>
    <lineage>
        <taxon>Eukaryota</taxon>
        <taxon>Viridiplantae</taxon>
        <taxon>Streptophyta</taxon>
        <taxon>Embryophyta</taxon>
        <taxon>Tracheophyta</taxon>
        <taxon>Spermatophyta</taxon>
        <taxon>Magnoliopsida</taxon>
        <taxon>eudicotyledons</taxon>
        <taxon>Gunneridae</taxon>
        <taxon>Pentapetalae</taxon>
        <taxon>asterids</taxon>
        <taxon>lamiids</taxon>
        <taxon>Lamiales</taxon>
        <taxon>Pedaliaceae</taxon>
        <taxon>Sesamum</taxon>
    </lineage>
</organism>
<evidence type="ECO:0000256" key="5">
    <source>
        <dbReference type="ARBA" id="ARBA00022692"/>
    </source>
</evidence>
<keyword evidence="8 18" id="KW-0547">Nucleotide-binding</keyword>
<keyword evidence="3" id="KW-0245">EGF-like domain</keyword>
<dbReference type="InterPro" id="IPR008271">
    <property type="entry name" value="Ser/Thr_kinase_AS"/>
</dbReference>
<evidence type="ECO:0000313" key="23">
    <source>
        <dbReference type="EMBL" id="KAK4408541.1"/>
    </source>
</evidence>
<dbReference type="FunFam" id="1.10.510.10:FF:000237">
    <property type="entry name" value="G-type lectin S-receptor-like serine/threonine-protein kinase"/>
    <property type="match status" value="1"/>
</dbReference>
<sequence length="788" mass="88620">MAFRAKPFRLCLLSLVFPLLSAILAVGQSNCGINLGSVLTAGAGGTSRAWISPAGEFAFGFQPLVRSPSTNQDLFLLAIWYNQIPKPTIVWSLNDHPVQEGSRIQITDEGQLILYNSQGQQVWVAETGNERIACAGMLDSGNFVLINGASIYIWESFRLPTDTILPGQRLSKDGRLFSRRSDTDYADGKFQLRMQLDGNLVLYPVFLPTQAVAKAYWASGTNRPDADSELVFDEAGLIYIEDRNRNIFNVTERDLGSRQEFYYMARIDYDGALRHYNHPRGNYTADARRHSPAWSVVQTTPEDMCSAVLGELGSGACGYNSYCVSSNGRPNCLCPEGYSHADPLDTSQGCMPNFQLPSCQQNGWELNADFVEFTELNNTNWPFNDYELQTGPQVDKEMCKEFCLRDCFCAAAIYNGKDQCWKKRFPLSNGIQSASVNGIALIKVPRNNETTLCPESKDRYIGAIFFFYHKKMLNLQPTSTLYGIRRYTYKELEEATGSFKQQLGRGSFGTVYKGVNPYNPMRYIAIKRLDMAVNEGENEFTTEVNAIGQTHHKNLVNLLGYCDEGNNRLLVYEYMSNGSLASLLFSISRPRWNQRLQIAFGIARGLTYLHEECSTQIIHCDVKPQNILLDEYLVPKISDFGLAKLLLSEQSRVARSHIRGTVGYFAPEWFRKASITAKVDVYSFGVMLLEIVCCMSSVKFGMEDDEEEGLVDWIYECYSEEKLEVLVEDDEEARNDMKGVTRVVMVGIWCIQEDPSLRPSMRRVTQMLEGVAQVSHPPSPSLFASSSS</sequence>
<dbReference type="InterPro" id="IPR001245">
    <property type="entry name" value="Ser-Thr/Tyr_kinase_cat_dom"/>
</dbReference>
<proteinExistence type="inferred from homology"/>
<evidence type="ECO:0000256" key="10">
    <source>
        <dbReference type="ARBA" id="ARBA00022840"/>
    </source>
</evidence>
<evidence type="ECO:0000256" key="11">
    <source>
        <dbReference type="ARBA" id="ARBA00022989"/>
    </source>
</evidence>
<evidence type="ECO:0000256" key="19">
    <source>
        <dbReference type="PROSITE-ProRule" id="PRU10141"/>
    </source>
</evidence>
<dbReference type="PROSITE" id="PS00107">
    <property type="entry name" value="PROTEIN_KINASE_ATP"/>
    <property type="match status" value="1"/>
</dbReference>
<feature type="chain" id="PRO_5041907680" description="Receptor-like serine/threonine-protein kinase" evidence="20">
    <location>
        <begin position="28"/>
        <end position="788"/>
    </location>
</feature>
<dbReference type="FunFam" id="2.90.10.30:FF:000001">
    <property type="entry name" value="Serine/threonine-protein kinase"/>
    <property type="match status" value="1"/>
</dbReference>
<evidence type="ECO:0000256" key="1">
    <source>
        <dbReference type="ARBA" id="ARBA00004479"/>
    </source>
</evidence>
<evidence type="ECO:0000256" key="14">
    <source>
        <dbReference type="ARBA" id="ARBA00023170"/>
    </source>
</evidence>
<dbReference type="AlphaFoldDB" id="A0AAE1XBJ8"/>
<dbReference type="CDD" id="cd14066">
    <property type="entry name" value="STKc_IRAK"/>
    <property type="match status" value="1"/>
</dbReference>
<dbReference type="InterPro" id="IPR024171">
    <property type="entry name" value="SRK-like_kinase"/>
</dbReference>
<name>A0AAE1XBJ8_9LAMI</name>
<evidence type="ECO:0000256" key="9">
    <source>
        <dbReference type="ARBA" id="ARBA00022777"/>
    </source>
</evidence>
<evidence type="ECO:0000256" key="20">
    <source>
        <dbReference type="SAM" id="SignalP"/>
    </source>
</evidence>
<evidence type="ECO:0000256" key="4">
    <source>
        <dbReference type="ARBA" id="ARBA00022679"/>
    </source>
</evidence>
<dbReference type="GO" id="GO:0004674">
    <property type="term" value="F:protein serine/threonine kinase activity"/>
    <property type="evidence" value="ECO:0007669"/>
    <property type="project" value="UniProtKB-KW"/>
</dbReference>
<evidence type="ECO:0000256" key="16">
    <source>
        <dbReference type="ARBA" id="ARBA00047899"/>
    </source>
</evidence>
<keyword evidence="11" id="KW-1133">Transmembrane helix</keyword>
<keyword evidence="24" id="KW-1185">Reference proteome</keyword>
<feature type="signal peptide" evidence="20">
    <location>
        <begin position="1"/>
        <end position="27"/>
    </location>
</feature>
<evidence type="ECO:0000256" key="3">
    <source>
        <dbReference type="ARBA" id="ARBA00022536"/>
    </source>
</evidence>
<dbReference type="EMBL" id="JACGWL010000002">
    <property type="protein sequence ID" value="KAK4408541.1"/>
    <property type="molecule type" value="Genomic_DNA"/>
</dbReference>
<protein>
    <recommendedName>
        <fullName evidence="18">Receptor-like serine/threonine-protein kinase</fullName>
        <ecNumber evidence="18">2.7.11.1</ecNumber>
    </recommendedName>
</protein>
<dbReference type="SUPFAM" id="SSF51110">
    <property type="entry name" value="alpha-D-mannose-specific plant lectins"/>
    <property type="match status" value="2"/>
</dbReference>
<feature type="domain" description="Bulb-type lectin" evidence="22">
    <location>
        <begin position="36"/>
        <end position="158"/>
    </location>
</feature>
<keyword evidence="15" id="KW-0325">Glycoprotein</keyword>
<dbReference type="SMART" id="SM00220">
    <property type="entry name" value="S_TKc"/>
    <property type="match status" value="1"/>
</dbReference>
<evidence type="ECO:0000313" key="24">
    <source>
        <dbReference type="Proteomes" id="UP001289374"/>
    </source>
</evidence>
<evidence type="ECO:0000256" key="18">
    <source>
        <dbReference type="PIRNR" id="PIRNR000641"/>
    </source>
</evidence>
<dbReference type="EC" id="2.7.11.1" evidence="18"/>
<evidence type="ECO:0000256" key="13">
    <source>
        <dbReference type="ARBA" id="ARBA00023157"/>
    </source>
</evidence>
<dbReference type="GO" id="GO:0016020">
    <property type="term" value="C:membrane"/>
    <property type="evidence" value="ECO:0007669"/>
    <property type="project" value="UniProtKB-SubCell"/>
</dbReference>
<dbReference type="PANTHER" id="PTHR47976">
    <property type="entry name" value="G-TYPE LECTIN S-RECEPTOR-LIKE SERINE/THREONINE-PROTEIN KINASE SD2-5"/>
    <property type="match status" value="1"/>
</dbReference>
<reference evidence="23" key="2">
    <citation type="journal article" date="2024" name="Plant">
        <title>Genomic evolution and insights into agronomic trait innovations of Sesamum species.</title>
        <authorList>
            <person name="Miao H."/>
            <person name="Wang L."/>
            <person name="Qu L."/>
            <person name="Liu H."/>
            <person name="Sun Y."/>
            <person name="Le M."/>
            <person name="Wang Q."/>
            <person name="Wei S."/>
            <person name="Zheng Y."/>
            <person name="Lin W."/>
            <person name="Duan Y."/>
            <person name="Cao H."/>
            <person name="Xiong S."/>
            <person name="Wang X."/>
            <person name="Wei L."/>
            <person name="Li C."/>
            <person name="Ma Q."/>
            <person name="Ju M."/>
            <person name="Zhao R."/>
            <person name="Li G."/>
            <person name="Mu C."/>
            <person name="Tian Q."/>
            <person name="Mei H."/>
            <person name="Zhang T."/>
            <person name="Gao T."/>
            <person name="Zhang H."/>
        </authorList>
    </citation>
    <scope>NUCLEOTIDE SEQUENCE</scope>
    <source>
        <strain evidence="23">K16</strain>
    </source>
</reference>
<comment type="similarity">
    <text evidence="18">Belongs to the protein kinase superfamily. Ser/Thr protein kinase family.</text>
</comment>
<dbReference type="PROSITE" id="PS50011">
    <property type="entry name" value="PROTEIN_KINASE_DOM"/>
    <property type="match status" value="1"/>
</dbReference>
<comment type="catalytic activity">
    <reaction evidence="16 18">
        <text>L-threonyl-[protein] + ATP = O-phospho-L-threonyl-[protein] + ADP + H(+)</text>
        <dbReference type="Rhea" id="RHEA:46608"/>
        <dbReference type="Rhea" id="RHEA-COMP:11060"/>
        <dbReference type="Rhea" id="RHEA-COMP:11605"/>
        <dbReference type="ChEBI" id="CHEBI:15378"/>
        <dbReference type="ChEBI" id="CHEBI:30013"/>
        <dbReference type="ChEBI" id="CHEBI:30616"/>
        <dbReference type="ChEBI" id="CHEBI:61977"/>
        <dbReference type="ChEBI" id="CHEBI:456216"/>
        <dbReference type="EC" id="2.7.11.1"/>
    </reaction>
</comment>
<evidence type="ECO:0000259" key="22">
    <source>
        <dbReference type="PROSITE" id="PS50927"/>
    </source>
</evidence>